<evidence type="ECO:0000313" key="1">
    <source>
        <dbReference type="EMBL" id="GGR17692.1"/>
    </source>
</evidence>
<evidence type="ECO:0000313" key="2">
    <source>
        <dbReference type="Proteomes" id="UP000603865"/>
    </source>
</evidence>
<name>A0A918CEV8_9DEIO</name>
<sequence>MVSTPGNLKQAKSEGALLPNPFKERRLKNFGITHFKYAEKVSAGEGDSAVLTLNHLPPLASEIVCERVEPMLSGFRLKESWDFMIFADADVLFTSSVISALDGMETHLKLIMLSHADVWAIRLADMSA</sequence>
<dbReference type="AlphaFoldDB" id="A0A918CEV8"/>
<proteinExistence type="predicted"/>
<reference evidence="1" key="2">
    <citation type="submission" date="2020-09" db="EMBL/GenBank/DDBJ databases">
        <authorList>
            <person name="Sun Q."/>
            <person name="Ohkuma M."/>
        </authorList>
    </citation>
    <scope>NUCLEOTIDE SEQUENCE</scope>
    <source>
        <strain evidence="1">JCM 31311</strain>
    </source>
</reference>
<organism evidence="1 2">
    <name type="scientific">Deinococcus ruber</name>
    <dbReference type="NCBI Taxonomy" id="1848197"/>
    <lineage>
        <taxon>Bacteria</taxon>
        <taxon>Thermotogati</taxon>
        <taxon>Deinococcota</taxon>
        <taxon>Deinococci</taxon>
        <taxon>Deinococcales</taxon>
        <taxon>Deinococcaceae</taxon>
        <taxon>Deinococcus</taxon>
    </lineage>
</organism>
<protein>
    <submittedName>
        <fullName evidence="1">Uncharacterized protein</fullName>
    </submittedName>
</protein>
<accession>A0A918CEV8</accession>
<reference evidence="1" key="1">
    <citation type="journal article" date="2014" name="Int. J. Syst. Evol. Microbiol.">
        <title>Complete genome sequence of Corynebacterium casei LMG S-19264T (=DSM 44701T), isolated from a smear-ripened cheese.</title>
        <authorList>
            <consortium name="US DOE Joint Genome Institute (JGI-PGF)"/>
            <person name="Walter F."/>
            <person name="Albersmeier A."/>
            <person name="Kalinowski J."/>
            <person name="Ruckert C."/>
        </authorList>
    </citation>
    <scope>NUCLEOTIDE SEQUENCE</scope>
    <source>
        <strain evidence="1">JCM 31311</strain>
    </source>
</reference>
<dbReference type="EMBL" id="BMQL01000021">
    <property type="protein sequence ID" value="GGR17692.1"/>
    <property type="molecule type" value="Genomic_DNA"/>
</dbReference>
<dbReference type="Proteomes" id="UP000603865">
    <property type="component" value="Unassembled WGS sequence"/>
</dbReference>
<comment type="caution">
    <text evidence="1">The sequence shown here is derived from an EMBL/GenBank/DDBJ whole genome shotgun (WGS) entry which is preliminary data.</text>
</comment>
<keyword evidence="2" id="KW-1185">Reference proteome</keyword>
<gene>
    <name evidence="1" type="ORF">GCM10008957_33000</name>
</gene>